<evidence type="ECO:0000313" key="2">
    <source>
        <dbReference type="Proteomes" id="UP000821845"/>
    </source>
</evidence>
<proteinExistence type="predicted"/>
<protein>
    <submittedName>
        <fullName evidence="1">Uncharacterized protein</fullName>
    </submittedName>
</protein>
<accession>A0ACB7S709</accession>
<sequence>MEPGNFPPSQVPHTPPGDRVQAFSTAPGLFTSAPTPFPTDTARGNILPGSAVHAYYGMDPVPASISAPEPRDAVTASLLIDVAAVDAGNAACSSSGSRDTAAQLTRAFDELSRKLHCLTAWDAAFAPAAPPSRPFGKYQNSADSGMTPTPLLFTVGQRTSAALRASCYLLQPQRSKEAHSDVCTDEPSRARGNLASEIRAVPSKQPASNCSQNKPPTEGKDAWCMAQRRFFYWCTSLGIPWCLARRVRNARISQPIARAPILAPTALCAHKRQKVDEKSEGGETRSRDLLAGRKEALFSPIGESSGSKLLRFFRVIKRRPSAGGRNPEAESARQQRPYPRTCVPSFTAFGATRSRRAPKHTQTPDQAAVKAPRVRFAAQGHRGAAPLFLLPTLVRVSDASVYFIVFLRSSSTAARFVRQAYRDAQHM</sequence>
<dbReference type="Proteomes" id="UP000821845">
    <property type="component" value="Chromosome 5"/>
</dbReference>
<gene>
    <name evidence="1" type="ORF">HPB50_006425</name>
</gene>
<name>A0ACB7S709_HYAAI</name>
<keyword evidence="2" id="KW-1185">Reference proteome</keyword>
<dbReference type="EMBL" id="CM023485">
    <property type="protein sequence ID" value="KAH6929862.1"/>
    <property type="molecule type" value="Genomic_DNA"/>
</dbReference>
<organism evidence="1 2">
    <name type="scientific">Hyalomma asiaticum</name>
    <name type="common">Tick</name>
    <dbReference type="NCBI Taxonomy" id="266040"/>
    <lineage>
        <taxon>Eukaryota</taxon>
        <taxon>Metazoa</taxon>
        <taxon>Ecdysozoa</taxon>
        <taxon>Arthropoda</taxon>
        <taxon>Chelicerata</taxon>
        <taxon>Arachnida</taxon>
        <taxon>Acari</taxon>
        <taxon>Parasitiformes</taxon>
        <taxon>Ixodida</taxon>
        <taxon>Ixodoidea</taxon>
        <taxon>Ixodidae</taxon>
        <taxon>Hyalomminae</taxon>
        <taxon>Hyalomma</taxon>
    </lineage>
</organism>
<evidence type="ECO:0000313" key="1">
    <source>
        <dbReference type="EMBL" id="KAH6929862.1"/>
    </source>
</evidence>
<reference evidence="1" key="1">
    <citation type="submission" date="2020-05" db="EMBL/GenBank/DDBJ databases">
        <title>Large-scale comparative analyses of tick genomes elucidate their genetic diversity and vector capacities.</title>
        <authorList>
            <person name="Jia N."/>
            <person name="Wang J."/>
            <person name="Shi W."/>
            <person name="Du L."/>
            <person name="Sun Y."/>
            <person name="Zhan W."/>
            <person name="Jiang J."/>
            <person name="Wang Q."/>
            <person name="Zhang B."/>
            <person name="Ji P."/>
            <person name="Sakyi L.B."/>
            <person name="Cui X."/>
            <person name="Yuan T."/>
            <person name="Jiang B."/>
            <person name="Yang W."/>
            <person name="Lam T.T.-Y."/>
            <person name="Chang Q."/>
            <person name="Ding S."/>
            <person name="Wang X."/>
            <person name="Zhu J."/>
            <person name="Ruan X."/>
            <person name="Zhao L."/>
            <person name="Wei J."/>
            <person name="Que T."/>
            <person name="Du C."/>
            <person name="Cheng J."/>
            <person name="Dai P."/>
            <person name="Han X."/>
            <person name="Huang E."/>
            <person name="Gao Y."/>
            <person name="Liu J."/>
            <person name="Shao H."/>
            <person name="Ye R."/>
            <person name="Li L."/>
            <person name="Wei W."/>
            <person name="Wang X."/>
            <person name="Wang C."/>
            <person name="Yang T."/>
            <person name="Huo Q."/>
            <person name="Li W."/>
            <person name="Guo W."/>
            <person name="Chen H."/>
            <person name="Zhou L."/>
            <person name="Ni X."/>
            <person name="Tian J."/>
            <person name="Zhou Y."/>
            <person name="Sheng Y."/>
            <person name="Liu T."/>
            <person name="Pan Y."/>
            <person name="Xia L."/>
            <person name="Li J."/>
            <person name="Zhao F."/>
            <person name="Cao W."/>
        </authorList>
    </citation>
    <scope>NUCLEOTIDE SEQUENCE</scope>
    <source>
        <strain evidence="1">Hyas-2018</strain>
    </source>
</reference>
<comment type="caution">
    <text evidence="1">The sequence shown here is derived from an EMBL/GenBank/DDBJ whole genome shotgun (WGS) entry which is preliminary data.</text>
</comment>